<protein>
    <submittedName>
        <fullName evidence="1">Uncharacterized protein</fullName>
    </submittedName>
</protein>
<evidence type="ECO:0000313" key="1">
    <source>
        <dbReference type="EMBL" id="KAJ8643382.1"/>
    </source>
</evidence>
<reference evidence="1 2" key="1">
    <citation type="journal article" date="2022" name="Hortic Res">
        <title>A haplotype resolved chromosomal level avocado genome allows analysis of novel avocado genes.</title>
        <authorList>
            <person name="Nath O."/>
            <person name="Fletcher S.J."/>
            <person name="Hayward A."/>
            <person name="Shaw L.M."/>
            <person name="Masouleh A.K."/>
            <person name="Furtado A."/>
            <person name="Henry R.J."/>
            <person name="Mitter N."/>
        </authorList>
    </citation>
    <scope>NUCLEOTIDE SEQUENCE [LARGE SCALE GENOMIC DNA]</scope>
    <source>
        <strain evidence="2">cv. Hass</strain>
    </source>
</reference>
<sequence>MSGRGGSNGSGTQACAACKYQRRKCTPDCVLAPYFPPEKQRQFRNAHRLFGVSNIVKMIDNISPDQKADAMRSIIFEADMRANDPVGGCSRIISNLEREKERTLAELQFVLHQLALCREQQQQQMHVAATATATNVHHMQLGLNVNSEIGVNDYNSMEEQMQQNHFLYRQDLAPWMDLQQQNNNMIMENGCMDSSSTQILDGESDEMKPLVEMFDRKPAFVDTNESFPCSSRVGLQEDNDSLEQVREHDLKGAASFFTLKNIEGSLPGVELIRMGLFLPTSLAFMTGPWMHTWQKKLLHCVLDDSAGYLYPSTLSEIIDGSIKTNQ</sequence>
<organism evidence="1 2">
    <name type="scientific">Persea americana</name>
    <name type="common">Avocado</name>
    <dbReference type="NCBI Taxonomy" id="3435"/>
    <lineage>
        <taxon>Eukaryota</taxon>
        <taxon>Viridiplantae</taxon>
        <taxon>Streptophyta</taxon>
        <taxon>Embryophyta</taxon>
        <taxon>Tracheophyta</taxon>
        <taxon>Spermatophyta</taxon>
        <taxon>Magnoliopsida</taxon>
        <taxon>Magnoliidae</taxon>
        <taxon>Laurales</taxon>
        <taxon>Lauraceae</taxon>
        <taxon>Persea</taxon>
    </lineage>
</organism>
<keyword evidence="2" id="KW-1185">Reference proteome</keyword>
<gene>
    <name evidence="1" type="ORF">MRB53_005130</name>
</gene>
<dbReference type="Proteomes" id="UP001234297">
    <property type="component" value="Chromosome 2"/>
</dbReference>
<comment type="caution">
    <text evidence="1">The sequence shown here is derived from an EMBL/GenBank/DDBJ whole genome shotgun (WGS) entry which is preliminary data.</text>
</comment>
<name>A0ACC2MDY3_PERAE</name>
<accession>A0ACC2MDY3</accession>
<evidence type="ECO:0000313" key="2">
    <source>
        <dbReference type="Proteomes" id="UP001234297"/>
    </source>
</evidence>
<dbReference type="EMBL" id="CM056810">
    <property type="protein sequence ID" value="KAJ8643382.1"/>
    <property type="molecule type" value="Genomic_DNA"/>
</dbReference>
<proteinExistence type="predicted"/>